<keyword evidence="4" id="KW-0949">S-adenosyl-L-methionine</keyword>
<evidence type="ECO:0000256" key="1">
    <source>
        <dbReference type="ARBA" id="ARBA00006149"/>
    </source>
</evidence>
<evidence type="ECO:0000313" key="7">
    <source>
        <dbReference type="EMBL" id="CAD7242850.1"/>
    </source>
</evidence>
<keyword evidence="3" id="KW-0808">Transferase</keyword>
<dbReference type="GO" id="GO:0008276">
    <property type="term" value="F:protein methyltransferase activity"/>
    <property type="evidence" value="ECO:0007669"/>
    <property type="project" value="TreeGrafter"/>
</dbReference>
<dbReference type="InterPro" id="IPR052190">
    <property type="entry name" value="Euk-Arch_PrmC-MTase"/>
</dbReference>
<feature type="compositionally biased region" description="Basic and acidic residues" evidence="5">
    <location>
        <begin position="11"/>
        <end position="21"/>
    </location>
</feature>
<reference evidence="7" key="1">
    <citation type="submission" date="2020-11" db="EMBL/GenBank/DDBJ databases">
        <authorList>
            <person name="Tran Van P."/>
        </authorList>
    </citation>
    <scope>NUCLEOTIDE SEQUENCE</scope>
</reference>
<dbReference type="InterPro" id="IPR028119">
    <property type="entry name" value="Snapin/Pallidin/Snn1"/>
</dbReference>
<name>A0A7R8X4W9_9CRUS</name>
<dbReference type="EMBL" id="LR899843">
    <property type="protein sequence ID" value="CAD7242850.1"/>
    <property type="molecule type" value="Genomic_DNA"/>
</dbReference>
<keyword evidence="2" id="KW-0489">Methyltransferase</keyword>
<dbReference type="EMBL" id="CAJPEV010000326">
    <property type="protein sequence ID" value="CAG0884015.1"/>
    <property type="molecule type" value="Genomic_DNA"/>
</dbReference>
<keyword evidence="8" id="KW-1185">Reference proteome</keyword>
<evidence type="ECO:0000256" key="3">
    <source>
        <dbReference type="ARBA" id="ARBA00022679"/>
    </source>
</evidence>
<gene>
    <name evidence="7" type="ORF">DSTB1V02_LOCUS2794</name>
</gene>
<sequence length="305" mass="34005">MADTTSTNTSVDDRTEGENPTRDLLADGIVNMLKPTVDQIEERIKFTRIRQVELHQHIETLLIDLQRISEAQPAPLDFEEYVKKLTNTKRRVMVINNILHNAQFEGFGNCKGAGLLHRLHLSLLHLDDEVEMETPHFDHLCQERYSSVYEPAEDSFLLLDALEQDLGVINSTMPLICLEVGCGSGVVISALGRCLETPALCLGVDINPVACHCTQITAQKNGSNVDVICADLAILLLGRLESSIDVLIFNPPYVVTESAEVLEPGLPRSWADILTNDQFSLNNESRVSPGFKKHQYSSQLLMKDR</sequence>
<evidence type="ECO:0000256" key="2">
    <source>
        <dbReference type="ARBA" id="ARBA00022603"/>
    </source>
</evidence>
<dbReference type="PANTHER" id="PTHR45875">
    <property type="entry name" value="METHYLTRANSFERASE N6AMT1"/>
    <property type="match status" value="1"/>
</dbReference>
<dbReference type="InterPro" id="IPR029063">
    <property type="entry name" value="SAM-dependent_MTases_sf"/>
</dbReference>
<dbReference type="AlphaFoldDB" id="A0A7R8X4W9"/>
<evidence type="ECO:0000259" key="6">
    <source>
        <dbReference type="Pfam" id="PF13649"/>
    </source>
</evidence>
<feature type="compositionally biased region" description="Polar residues" evidence="5">
    <location>
        <begin position="1"/>
        <end position="10"/>
    </location>
</feature>
<dbReference type="OrthoDB" id="5399166at2759"/>
<dbReference type="Pfam" id="PF13649">
    <property type="entry name" value="Methyltransf_25"/>
    <property type="match status" value="1"/>
</dbReference>
<accession>A0A7R8X4W9</accession>
<feature type="domain" description="Methyltransferase" evidence="6">
    <location>
        <begin position="178"/>
        <end position="249"/>
    </location>
</feature>
<feature type="region of interest" description="Disordered" evidence="5">
    <location>
        <begin position="1"/>
        <end position="21"/>
    </location>
</feature>
<dbReference type="PROSITE" id="PS00092">
    <property type="entry name" value="N6_MTASE"/>
    <property type="match status" value="1"/>
</dbReference>
<dbReference type="InterPro" id="IPR041698">
    <property type="entry name" value="Methyltransf_25"/>
</dbReference>
<dbReference type="Pfam" id="PF14712">
    <property type="entry name" value="Snapin_Pallidin"/>
    <property type="match status" value="1"/>
</dbReference>
<dbReference type="SUPFAM" id="SSF53335">
    <property type="entry name" value="S-adenosyl-L-methionine-dependent methyltransferases"/>
    <property type="match status" value="1"/>
</dbReference>
<dbReference type="GO" id="GO:0032259">
    <property type="term" value="P:methylation"/>
    <property type="evidence" value="ECO:0007669"/>
    <property type="project" value="UniProtKB-KW"/>
</dbReference>
<dbReference type="GO" id="GO:0035657">
    <property type="term" value="C:eRF1 methyltransferase complex"/>
    <property type="evidence" value="ECO:0007669"/>
    <property type="project" value="TreeGrafter"/>
</dbReference>
<dbReference type="GO" id="GO:0003676">
    <property type="term" value="F:nucleic acid binding"/>
    <property type="evidence" value="ECO:0007669"/>
    <property type="project" value="InterPro"/>
</dbReference>
<evidence type="ECO:0000256" key="5">
    <source>
        <dbReference type="SAM" id="MobiDB-lite"/>
    </source>
</evidence>
<dbReference type="GO" id="GO:0008757">
    <property type="term" value="F:S-adenosylmethionine-dependent methyltransferase activity"/>
    <property type="evidence" value="ECO:0007669"/>
    <property type="project" value="TreeGrafter"/>
</dbReference>
<dbReference type="CDD" id="cd02440">
    <property type="entry name" value="AdoMet_MTases"/>
    <property type="match status" value="1"/>
</dbReference>
<dbReference type="PANTHER" id="PTHR45875:SF1">
    <property type="entry name" value="METHYLTRANSFERASE N6AMT1"/>
    <property type="match status" value="1"/>
</dbReference>
<dbReference type="Gene3D" id="3.40.50.150">
    <property type="entry name" value="Vaccinia Virus protein VP39"/>
    <property type="match status" value="1"/>
</dbReference>
<proteinExistence type="inferred from homology"/>
<evidence type="ECO:0000313" key="8">
    <source>
        <dbReference type="Proteomes" id="UP000677054"/>
    </source>
</evidence>
<comment type="similarity">
    <text evidence="1">Belongs to the eukaryotic/archaeal PrmC-related family.</text>
</comment>
<organism evidence="7">
    <name type="scientific">Darwinula stevensoni</name>
    <dbReference type="NCBI Taxonomy" id="69355"/>
    <lineage>
        <taxon>Eukaryota</taxon>
        <taxon>Metazoa</taxon>
        <taxon>Ecdysozoa</taxon>
        <taxon>Arthropoda</taxon>
        <taxon>Crustacea</taxon>
        <taxon>Oligostraca</taxon>
        <taxon>Ostracoda</taxon>
        <taxon>Podocopa</taxon>
        <taxon>Podocopida</taxon>
        <taxon>Darwinulocopina</taxon>
        <taxon>Darwinuloidea</taxon>
        <taxon>Darwinulidae</taxon>
        <taxon>Darwinula</taxon>
    </lineage>
</organism>
<dbReference type="InterPro" id="IPR002052">
    <property type="entry name" value="DNA_methylase_N6_adenine_CS"/>
</dbReference>
<dbReference type="Proteomes" id="UP000677054">
    <property type="component" value="Unassembled WGS sequence"/>
</dbReference>
<evidence type="ECO:0000256" key="4">
    <source>
        <dbReference type="ARBA" id="ARBA00022691"/>
    </source>
</evidence>
<protein>
    <recommendedName>
        <fullName evidence="6">Methyltransferase domain-containing protein</fullName>
    </recommendedName>
</protein>